<accession>A0A379YPH0</accession>
<evidence type="ECO:0000256" key="1">
    <source>
        <dbReference type="ARBA" id="ARBA00022475"/>
    </source>
</evidence>
<evidence type="ECO:0000256" key="6">
    <source>
        <dbReference type="SAM" id="SignalP"/>
    </source>
</evidence>
<dbReference type="InterPro" id="IPR010920">
    <property type="entry name" value="LSM_dom_sf"/>
</dbReference>
<gene>
    <name evidence="8" type="primary">ygdR_1</name>
    <name evidence="8" type="ORF">NCTC10211_02196</name>
</gene>
<dbReference type="PROSITE" id="PS51257">
    <property type="entry name" value="PROKAR_LIPOPROTEIN"/>
    <property type="match status" value="1"/>
</dbReference>
<feature type="chain" id="PRO_5017036785" evidence="6">
    <location>
        <begin position="19"/>
        <end position="85"/>
    </location>
</feature>
<dbReference type="InterPro" id="IPR010305">
    <property type="entry name" value="YgdI/YgdR-like"/>
</dbReference>
<dbReference type="EMBL" id="UGYK01000002">
    <property type="protein sequence ID" value="SUI48039.1"/>
    <property type="molecule type" value="Genomic_DNA"/>
</dbReference>
<feature type="domain" description="Lipoprotein YgdI/YgdR-like SH3-like" evidence="7">
    <location>
        <begin position="23"/>
        <end position="69"/>
    </location>
</feature>
<keyword evidence="5 8" id="KW-0449">Lipoprotein</keyword>
<keyword evidence="2 6" id="KW-0732">Signal</keyword>
<dbReference type="Gene3D" id="2.30.30.100">
    <property type="match status" value="1"/>
</dbReference>
<evidence type="ECO:0000259" key="7">
    <source>
        <dbReference type="Pfam" id="PF06004"/>
    </source>
</evidence>
<keyword evidence="4" id="KW-0564">Palmitate</keyword>
<organism evidence="8 9">
    <name type="scientific">Serratia marcescens</name>
    <dbReference type="NCBI Taxonomy" id="615"/>
    <lineage>
        <taxon>Bacteria</taxon>
        <taxon>Pseudomonadati</taxon>
        <taxon>Pseudomonadota</taxon>
        <taxon>Gammaproteobacteria</taxon>
        <taxon>Enterobacterales</taxon>
        <taxon>Yersiniaceae</taxon>
        <taxon>Serratia</taxon>
    </lineage>
</organism>
<reference evidence="8 9" key="1">
    <citation type="submission" date="2018-06" db="EMBL/GenBank/DDBJ databases">
        <authorList>
            <consortium name="Pathogen Informatics"/>
            <person name="Doyle S."/>
        </authorList>
    </citation>
    <scope>NUCLEOTIDE SEQUENCE [LARGE SCALE GENOMIC DNA]</scope>
    <source>
        <strain evidence="8 9">NCTC10211</strain>
    </source>
</reference>
<dbReference type="InterPro" id="IPR047807">
    <property type="entry name" value="YgdI/YgdR-like_SH3-like"/>
</dbReference>
<dbReference type="Pfam" id="PF06004">
    <property type="entry name" value="DUF903"/>
    <property type="match status" value="1"/>
</dbReference>
<evidence type="ECO:0000256" key="4">
    <source>
        <dbReference type="ARBA" id="ARBA00023139"/>
    </source>
</evidence>
<dbReference type="Proteomes" id="UP000254765">
    <property type="component" value="Unassembled WGS sequence"/>
</dbReference>
<dbReference type="PANTHER" id="PTHR37011:SF1">
    <property type="entry name" value="POT FAMILY PEPTIDE TRANSPORT PROTEIN"/>
    <property type="match status" value="1"/>
</dbReference>
<evidence type="ECO:0000313" key="9">
    <source>
        <dbReference type="Proteomes" id="UP000254765"/>
    </source>
</evidence>
<evidence type="ECO:0000256" key="5">
    <source>
        <dbReference type="ARBA" id="ARBA00023288"/>
    </source>
</evidence>
<evidence type="ECO:0000256" key="3">
    <source>
        <dbReference type="ARBA" id="ARBA00023136"/>
    </source>
</evidence>
<keyword evidence="3" id="KW-0472">Membrane</keyword>
<dbReference type="NCBIfam" id="NF033216">
    <property type="entry name" value="lipo_YgdI_YgdR"/>
    <property type="match status" value="1"/>
</dbReference>
<name>A0A379YPH0_SERMA</name>
<proteinExistence type="predicted"/>
<dbReference type="PANTHER" id="PTHR37011">
    <property type="entry name" value="POT FAMILY PEPTIDE TRANSPORT PROTEIN-RELATED"/>
    <property type="match status" value="1"/>
</dbReference>
<evidence type="ECO:0000313" key="8">
    <source>
        <dbReference type="EMBL" id="SUI48039.1"/>
    </source>
</evidence>
<protein>
    <submittedName>
        <fullName evidence="8">Uncharacterized lipoprotein ygdR</fullName>
    </submittedName>
</protein>
<sequence length="85" mass="9332">MKKWVMAVSALVMAAGLAGCSSDYVMATKDGNMILTQGKPEIDTDTGLISYKDEKGNHRQINGDQVSQVYRTLITARWLSPVQAR</sequence>
<evidence type="ECO:0000256" key="2">
    <source>
        <dbReference type="ARBA" id="ARBA00022729"/>
    </source>
</evidence>
<dbReference type="AlphaFoldDB" id="A0A379YPH0"/>
<dbReference type="SUPFAM" id="SSF50182">
    <property type="entry name" value="Sm-like ribonucleoproteins"/>
    <property type="match status" value="1"/>
</dbReference>
<feature type="signal peptide" evidence="6">
    <location>
        <begin position="1"/>
        <end position="18"/>
    </location>
</feature>
<keyword evidence="1" id="KW-1003">Cell membrane</keyword>